<accession>A0A0C6PAN5</accession>
<dbReference type="PANTHER" id="PTHR48207">
    <property type="entry name" value="SUCCINATE--HYDROXYMETHYLGLUTARATE COA-TRANSFERASE"/>
    <property type="match status" value="1"/>
</dbReference>
<dbReference type="InterPro" id="IPR023606">
    <property type="entry name" value="CoA-Trfase_III_dom_1_sf"/>
</dbReference>
<sequence length="406" mass="43248">MNGARLPLAGIRVIDLSRVLAGPVCGALLGDMGADVIKVEDVEGGDESRHWAPQREGHSPVYVANNRNKRSIAVDLKAPEGRDIVAALIDTADVLIENFGTGAMERLGLGYDTLAARNPRLVYCSIAAFGRQGPRADEAGYEALMQAFSGVMSITGEPGRPPVRCGVSALDIFTGTLAGFAVSNAILMRQTSGVGQRLDASLFDSAVGLLNFQAQNYLLCGQKPAPMGSAHPSLVPYQCFLCHDHRWIFVAAGNDRLWRRLATAIGQPDLADDPRFLRNIDRVAHRRELLKLLDGCFASLPLEDALERCRQAGVPAAPVNSVAQALADPQAAQLAALRPMAHPDLGEIEVVGLPVAFSAIPAMPCAPAPAHGADTQAILRDLGMDGDTYEALRLRRVLKGSPRDGT</sequence>
<proteinExistence type="predicted"/>
<dbReference type="Gene3D" id="3.30.1540.10">
    <property type="entry name" value="formyl-coa transferase, domain 3"/>
    <property type="match status" value="1"/>
</dbReference>
<dbReference type="OrthoDB" id="5294844at2"/>
<dbReference type="RefSeq" id="WP_003815837.1">
    <property type="nucleotide sequence ID" value="NC_019382.1"/>
</dbReference>
<dbReference type="SUPFAM" id="SSF89796">
    <property type="entry name" value="CoA-transferase family III (CaiB/BaiF)"/>
    <property type="match status" value="1"/>
</dbReference>
<dbReference type="Pfam" id="PF02515">
    <property type="entry name" value="CoA_transf_3"/>
    <property type="match status" value="1"/>
</dbReference>
<dbReference type="Gene3D" id="3.40.50.10540">
    <property type="entry name" value="Crotonobetainyl-coa:carnitine coa-transferase, domain 1"/>
    <property type="match status" value="1"/>
</dbReference>
<dbReference type="HOGENOM" id="CLU_033975_0_0_4"/>
<dbReference type="GO" id="GO:0008410">
    <property type="term" value="F:CoA-transferase activity"/>
    <property type="evidence" value="ECO:0007669"/>
    <property type="project" value="TreeGrafter"/>
</dbReference>
<dbReference type="InterPro" id="IPR044855">
    <property type="entry name" value="CoA-Trfase_III_dom3_sf"/>
</dbReference>
<dbReference type="InterPro" id="IPR003673">
    <property type="entry name" value="CoA-Trfase_fam_III"/>
</dbReference>
<evidence type="ECO:0000313" key="3">
    <source>
        <dbReference type="Proteomes" id="UP000007564"/>
    </source>
</evidence>
<dbReference type="AlphaFoldDB" id="A0A0C6PAN5"/>
<evidence type="ECO:0000256" key="1">
    <source>
        <dbReference type="ARBA" id="ARBA00022679"/>
    </source>
</evidence>
<name>A0A0C6PAN5_BORBO</name>
<organism evidence="2 3">
    <name type="scientific">Bordetella bronchiseptica 253</name>
    <dbReference type="NCBI Taxonomy" id="568707"/>
    <lineage>
        <taxon>Bacteria</taxon>
        <taxon>Pseudomonadati</taxon>
        <taxon>Pseudomonadota</taxon>
        <taxon>Betaproteobacteria</taxon>
        <taxon>Burkholderiales</taxon>
        <taxon>Alcaligenaceae</taxon>
        <taxon>Bordetella</taxon>
    </lineage>
</organism>
<dbReference type="PANTHER" id="PTHR48207:SF3">
    <property type="entry name" value="SUCCINATE--HYDROXYMETHYLGLUTARATE COA-TRANSFERASE"/>
    <property type="match status" value="1"/>
</dbReference>
<dbReference type="EMBL" id="HE965806">
    <property type="protein sequence ID" value="CCJ55456.1"/>
    <property type="molecule type" value="Genomic_DNA"/>
</dbReference>
<dbReference type="Proteomes" id="UP000007564">
    <property type="component" value="Chromosome"/>
</dbReference>
<dbReference type="KEGG" id="bbh:BN112_3542"/>
<evidence type="ECO:0000313" key="2">
    <source>
        <dbReference type="EMBL" id="CCJ55456.1"/>
    </source>
</evidence>
<dbReference type="InterPro" id="IPR050483">
    <property type="entry name" value="CoA-transferase_III_domain"/>
</dbReference>
<keyword evidence="1" id="KW-0808">Transferase</keyword>
<gene>
    <name evidence="2" type="ORF">BN112_3542</name>
</gene>
<reference evidence="2 3" key="1">
    <citation type="journal article" date="2012" name="BMC Genomics">
        <title>Comparative genomics of the classical Bordetella subspecies: the evolution and exchange of virulence-associated diversity amongst closely related pathogens.</title>
        <authorList>
            <person name="Park J."/>
            <person name="Zhang Y."/>
            <person name="Buboltz A.M."/>
            <person name="Zhang X."/>
            <person name="Schuster S.C."/>
            <person name="Ahuja U."/>
            <person name="Liu M."/>
            <person name="Miller J.F."/>
            <person name="Sebaihia M."/>
            <person name="Bentley S.D."/>
            <person name="Parkhill J."/>
            <person name="Harvill E.T."/>
        </authorList>
    </citation>
    <scope>NUCLEOTIDE SEQUENCE [LARGE SCALE GENOMIC DNA]</scope>
    <source>
        <strain evidence="2 3">253</strain>
    </source>
</reference>
<dbReference type="GeneID" id="93206095"/>
<protein>
    <submittedName>
        <fullName evidence="2">Putative dehydratase/racemase</fullName>
    </submittedName>
</protein>